<keyword evidence="2 3" id="KW-0732">Signal</keyword>
<dbReference type="STRING" id="572480.Arnit_2538"/>
<dbReference type="Proteomes" id="UP000000939">
    <property type="component" value="Chromosome"/>
</dbReference>
<keyword evidence="5" id="KW-1185">Reference proteome</keyword>
<dbReference type="AlphaFoldDB" id="D5V6B7"/>
<name>D5V6B7_ARCNC</name>
<accession>D5V6B7</accession>
<dbReference type="OrthoDB" id="9785326at2"/>
<dbReference type="eggNOG" id="COG2853">
    <property type="taxonomic scope" value="Bacteria"/>
</dbReference>
<dbReference type="RefSeq" id="WP_013136332.1">
    <property type="nucleotide sequence ID" value="NC_014166.1"/>
</dbReference>
<reference evidence="4 5" key="1">
    <citation type="journal article" date="2010" name="Stand. Genomic Sci.">
        <title>Complete genome sequence of Arcobacter nitrofigilis type strain (CI).</title>
        <authorList>
            <person name="Pati A."/>
            <person name="Gronow S."/>
            <person name="Lapidus A."/>
            <person name="Copeland A."/>
            <person name="Glavina Del Rio T."/>
            <person name="Nolan M."/>
            <person name="Lucas S."/>
            <person name="Tice H."/>
            <person name="Cheng J.F."/>
            <person name="Han C."/>
            <person name="Chertkov O."/>
            <person name="Bruce D."/>
            <person name="Tapia R."/>
            <person name="Goodwin L."/>
            <person name="Pitluck S."/>
            <person name="Liolios K."/>
            <person name="Ivanova N."/>
            <person name="Mavromatis K."/>
            <person name="Chen A."/>
            <person name="Palaniappan K."/>
            <person name="Land M."/>
            <person name="Hauser L."/>
            <person name="Chang Y.J."/>
            <person name="Jeffries C.D."/>
            <person name="Detter J.C."/>
            <person name="Rohde M."/>
            <person name="Goker M."/>
            <person name="Bristow J."/>
            <person name="Eisen J.A."/>
            <person name="Markowitz V."/>
            <person name="Hugenholtz P."/>
            <person name="Klenk H.P."/>
            <person name="Kyrpides N.C."/>
        </authorList>
    </citation>
    <scope>NUCLEOTIDE SEQUENCE [LARGE SCALE GENOMIC DNA]</scope>
    <source>
        <strain evidence="5">ATCC 33309 / DSM 7299 / CCUG 15893 / LMG 7604 / NCTC 12251 / CI</strain>
    </source>
</reference>
<evidence type="ECO:0000313" key="4">
    <source>
        <dbReference type="EMBL" id="ADG94187.1"/>
    </source>
</evidence>
<organism evidence="4 5">
    <name type="scientific">Arcobacter nitrofigilis (strain ATCC 33309 / DSM 7299 / CCUG 15893 / LMG 7604 / NCTC 12251 / CI)</name>
    <name type="common">Campylobacter nitrofigilis</name>
    <dbReference type="NCBI Taxonomy" id="572480"/>
    <lineage>
        <taxon>Bacteria</taxon>
        <taxon>Pseudomonadati</taxon>
        <taxon>Campylobacterota</taxon>
        <taxon>Epsilonproteobacteria</taxon>
        <taxon>Campylobacterales</taxon>
        <taxon>Arcobacteraceae</taxon>
        <taxon>Arcobacter</taxon>
    </lineage>
</organism>
<evidence type="ECO:0000256" key="1">
    <source>
        <dbReference type="ARBA" id="ARBA00010634"/>
    </source>
</evidence>
<evidence type="ECO:0000256" key="2">
    <source>
        <dbReference type="ARBA" id="ARBA00022729"/>
    </source>
</evidence>
<comment type="similarity">
    <text evidence="1">Belongs to the MlaA family.</text>
</comment>
<dbReference type="GO" id="GO:0016020">
    <property type="term" value="C:membrane"/>
    <property type="evidence" value="ECO:0007669"/>
    <property type="project" value="InterPro"/>
</dbReference>
<dbReference type="PANTHER" id="PTHR30035">
    <property type="entry name" value="LIPOPROTEIN VACJ-RELATED"/>
    <property type="match status" value="1"/>
</dbReference>
<feature type="signal peptide" evidence="3">
    <location>
        <begin position="1"/>
        <end position="17"/>
    </location>
</feature>
<sequence precursor="true">MKKIIFSLILLLNIALASDDTKAVDFSNEFSEPKAEVFDPLSGYNRVMTSFNDKVYIYVFDPVTRGYVKVVPEVARTGVSNFFDNLLFPVRFVNNLLQFKFSNSAEELGRFLINSTFGLLGFMDPATTELHWQAHKEDFGQTLGFYGVGSGFPLVLPFLGPSNLRDTFGLVADGYVSPLNSFGDSDLKYKIPNNDEETIYWATARYLNDNSFNIGRYQDLKKDAIDLYPFLRDIYEQRREKEIKE</sequence>
<dbReference type="Pfam" id="PF04333">
    <property type="entry name" value="MlaA"/>
    <property type="match status" value="1"/>
</dbReference>
<dbReference type="KEGG" id="ant:Arnit_2538"/>
<dbReference type="HOGENOM" id="CLU_059326_2_1_7"/>
<dbReference type="EMBL" id="CP001999">
    <property type="protein sequence ID" value="ADG94187.1"/>
    <property type="molecule type" value="Genomic_DNA"/>
</dbReference>
<gene>
    <name evidence="4" type="ordered locus">Arnit_2538</name>
</gene>
<protein>
    <submittedName>
        <fullName evidence="4">VacJ family lipoprotein</fullName>
    </submittedName>
</protein>
<dbReference type="PRINTS" id="PR01805">
    <property type="entry name" value="VACJLIPOPROT"/>
</dbReference>
<keyword evidence="4" id="KW-0449">Lipoprotein</keyword>
<dbReference type="GO" id="GO:0120010">
    <property type="term" value="P:intermembrane phospholipid transfer"/>
    <property type="evidence" value="ECO:0007669"/>
    <property type="project" value="TreeGrafter"/>
</dbReference>
<feature type="chain" id="PRO_5003078152" evidence="3">
    <location>
        <begin position="18"/>
        <end position="245"/>
    </location>
</feature>
<evidence type="ECO:0000256" key="3">
    <source>
        <dbReference type="SAM" id="SignalP"/>
    </source>
</evidence>
<proteinExistence type="inferred from homology"/>
<dbReference type="PANTHER" id="PTHR30035:SF3">
    <property type="entry name" value="INTERMEMBRANE PHOSPHOLIPID TRANSPORT SYSTEM LIPOPROTEIN MLAA"/>
    <property type="match status" value="1"/>
</dbReference>
<evidence type="ECO:0000313" key="5">
    <source>
        <dbReference type="Proteomes" id="UP000000939"/>
    </source>
</evidence>
<dbReference type="InterPro" id="IPR007428">
    <property type="entry name" value="MlaA"/>
</dbReference>